<dbReference type="GO" id="GO:0000287">
    <property type="term" value="F:magnesium ion binding"/>
    <property type="evidence" value="ECO:0007669"/>
    <property type="project" value="UniProtKB-UniRule"/>
</dbReference>
<dbReference type="Pfam" id="PF03199">
    <property type="entry name" value="GSH_synthase"/>
    <property type="match status" value="1"/>
</dbReference>
<evidence type="ECO:0000256" key="7">
    <source>
        <dbReference type="ARBA" id="ARBA00022684"/>
    </source>
</evidence>
<feature type="binding site" evidence="16">
    <location>
        <position position="416"/>
    </location>
    <ligand>
        <name>substrate</name>
    </ligand>
</feature>
<name>A0A7R9A0D6_9CRUS</name>
<feature type="binding site" evidence="16">
    <location>
        <position position="272"/>
    </location>
    <ligand>
        <name>ATP</name>
        <dbReference type="ChEBI" id="CHEBI:30616"/>
    </ligand>
</feature>
<keyword evidence="20" id="KW-1185">Reference proteome</keyword>
<dbReference type="Gene3D" id="3.30.470.20">
    <property type="entry name" value="ATP-grasp fold, B domain"/>
    <property type="match status" value="1"/>
</dbReference>
<evidence type="ECO:0000256" key="13">
    <source>
        <dbReference type="ARBA" id="ARBA00052123"/>
    </source>
</evidence>
<organism evidence="19">
    <name type="scientific">Darwinula stevensoni</name>
    <dbReference type="NCBI Taxonomy" id="69355"/>
    <lineage>
        <taxon>Eukaryota</taxon>
        <taxon>Metazoa</taxon>
        <taxon>Ecdysozoa</taxon>
        <taxon>Arthropoda</taxon>
        <taxon>Crustacea</taxon>
        <taxon>Oligostraca</taxon>
        <taxon>Ostracoda</taxon>
        <taxon>Podocopa</taxon>
        <taxon>Podocopida</taxon>
        <taxon>Darwinulocopina</taxon>
        <taxon>Darwinuloidea</taxon>
        <taxon>Darwinulidae</taxon>
        <taxon>Darwinula</taxon>
    </lineage>
</organism>
<dbReference type="GO" id="GO:0005829">
    <property type="term" value="C:cytosol"/>
    <property type="evidence" value="ECO:0007669"/>
    <property type="project" value="TreeGrafter"/>
</dbReference>
<dbReference type="InterPro" id="IPR014709">
    <property type="entry name" value="Glutathione_synthase_C_euk"/>
</dbReference>
<comment type="similarity">
    <text evidence="2 15">Belongs to the eukaryotic GSH synthase family.</text>
</comment>
<dbReference type="GO" id="GO:0005524">
    <property type="term" value="F:ATP binding"/>
    <property type="evidence" value="ECO:0007669"/>
    <property type="project" value="UniProtKB-UniRule"/>
</dbReference>
<feature type="binding site" evidence="16">
    <location>
        <begin position="364"/>
        <end position="367"/>
    </location>
    <ligand>
        <name>ATP</name>
        <dbReference type="ChEBI" id="CHEBI:30616"/>
    </ligand>
</feature>
<comment type="catalytic activity">
    <reaction evidence="12">
        <text>gamma-L-glutamyl-L-cysteine + glycine + ATP = glutathione + ADP + phosphate + H(+)</text>
        <dbReference type="Rhea" id="RHEA:13557"/>
        <dbReference type="ChEBI" id="CHEBI:15378"/>
        <dbReference type="ChEBI" id="CHEBI:30616"/>
        <dbReference type="ChEBI" id="CHEBI:43474"/>
        <dbReference type="ChEBI" id="CHEBI:57305"/>
        <dbReference type="ChEBI" id="CHEBI:57925"/>
        <dbReference type="ChEBI" id="CHEBI:58173"/>
        <dbReference type="ChEBI" id="CHEBI:456216"/>
        <dbReference type="EC" id="6.3.2.3"/>
    </reaction>
    <physiologicalReaction direction="left-to-right" evidence="12">
        <dbReference type="Rhea" id="RHEA:13558"/>
    </physiologicalReaction>
</comment>
<dbReference type="PANTHER" id="PTHR11130:SF0">
    <property type="entry name" value="GLUTATHIONE SYNTHETASE"/>
    <property type="match status" value="1"/>
</dbReference>
<evidence type="ECO:0000313" key="19">
    <source>
        <dbReference type="EMBL" id="CAD7241272.1"/>
    </source>
</evidence>
<dbReference type="FunFam" id="3.40.50.1760:FF:000001">
    <property type="entry name" value="Glutathione synthetase"/>
    <property type="match status" value="1"/>
</dbReference>
<feature type="binding site" evidence="16">
    <location>
        <position position="108"/>
    </location>
    <ligand>
        <name>ATP</name>
        <dbReference type="ChEBI" id="CHEBI:30616"/>
    </ligand>
</feature>
<feature type="binding site" evidence="17">
    <location>
        <position position="334"/>
    </location>
    <ligand>
        <name>Mg(2+)</name>
        <dbReference type="ChEBI" id="CHEBI:18420"/>
    </ligand>
</feature>
<dbReference type="PANTHER" id="PTHR11130">
    <property type="entry name" value="GLUTATHIONE SYNTHETASE"/>
    <property type="match status" value="1"/>
</dbReference>
<feature type="binding site" evidence="16">
    <location>
        <position position="184"/>
    </location>
    <ligand>
        <name>substrate</name>
    </ligand>
</feature>
<proteinExistence type="inferred from homology"/>
<dbReference type="SUPFAM" id="SSF56059">
    <property type="entry name" value="Glutathione synthetase ATP-binding domain-like"/>
    <property type="match status" value="1"/>
</dbReference>
<dbReference type="EMBL" id="CAJPEV010000116">
    <property type="protein sequence ID" value="CAG0880834.1"/>
    <property type="molecule type" value="Genomic_DNA"/>
</dbReference>
<comment type="cofactor">
    <cofactor evidence="15 17">
        <name>Mg(2+)</name>
        <dbReference type="ChEBI" id="CHEBI:18420"/>
    </cofactor>
    <text evidence="15 17">Binds 1 Mg(2+) ion per subunit.</text>
</comment>
<dbReference type="InterPro" id="IPR004887">
    <property type="entry name" value="GSH_synth_subst-bd"/>
</dbReference>
<evidence type="ECO:0000256" key="16">
    <source>
        <dbReference type="PIRSR" id="PIRSR001558-1"/>
    </source>
</evidence>
<keyword evidence="11 15" id="KW-0460">Magnesium</keyword>
<evidence type="ECO:0000313" key="20">
    <source>
        <dbReference type="Proteomes" id="UP000677054"/>
    </source>
</evidence>
<evidence type="ECO:0000256" key="17">
    <source>
        <dbReference type="PIRSR" id="PIRSR001558-2"/>
    </source>
</evidence>
<evidence type="ECO:0000259" key="18">
    <source>
        <dbReference type="Pfam" id="PF03199"/>
    </source>
</evidence>
<dbReference type="Pfam" id="PF03917">
    <property type="entry name" value="GSH_synth_ATP"/>
    <property type="match status" value="1"/>
</dbReference>
<dbReference type="NCBIfam" id="TIGR01986">
    <property type="entry name" value="glut_syn_euk"/>
    <property type="match status" value="1"/>
</dbReference>
<evidence type="ECO:0000256" key="15">
    <source>
        <dbReference type="PIRNR" id="PIRNR001558"/>
    </source>
</evidence>
<dbReference type="GO" id="GO:0043295">
    <property type="term" value="F:glutathione binding"/>
    <property type="evidence" value="ECO:0007669"/>
    <property type="project" value="UniProtKB-UniRule"/>
</dbReference>
<feature type="domain" description="Glutathione synthase substrate-binding" evidence="18">
    <location>
        <begin position="168"/>
        <end position="269"/>
    </location>
</feature>
<dbReference type="Gene3D" id="3.40.50.1760">
    <property type="entry name" value="Glutathione synthase, substrate-binding domain superfamily, eukaryotic"/>
    <property type="match status" value="1"/>
</dbReference>
<sequence length="441" mass="49889">MRPKTSFSPDSITFAPFVLVPSTFPHHEFMKVKSLQPAINKLIHRVAHDQKFLKESLMNTVKVDDFTGRLFQIYEAVHSEGISQRISLGLLRSDYFLHSSTGRVLQVEVNTIASSFAGIATQVSLYHRYILSELGAYEHLQYLPDNQALQSLVAGMLKAWEMYGCEQAVILFIVEDITYNICDQRFHEFQIQTQNPKVRVMRCTLTDVGQYGTLDKEKKLYVKGKEVAVIYFRAGYSPEHYHSSLEWDARLLMERSKAIKSPSIQYHLAGTKKVQQELARPNAVERFIENEEDAKAIRALFAGLYSLDMNEEGDESVKMAIKNPHAYILKPQREGGGNNIYGKDVRETLERIGKKKERTGYILMDRIVPPIQKNYIVRPGSAPELNDVISELGIFGTIIGDSEEIFWNQEAGHMLRTKLSTANEGGVAAGVGALDSPYLFS</sequence>
<dbReference type="Gene3D" id="3.30.1490.50">
    <property type="match status" value="1"/>
</dbReference>
<keyword evidence="10 15" id="KW-0067">ATP-binding</keyword>
<protein>
    <recommendedName>
        <fullName evidence="5 15">Glutathione synthetase</fullName>
        <shortName evidence="15">GSH-S</shortName>
        <ecNumber evidence="4 15">6.3.2.3</ecNumber>
    </recommendedName>
</protein>
<dbReference type="UniPathway" id="UPA00142">
    <property type="reaction ID" value="UER00210"/>
</dbReference>
<dbReference type="GO" id="GO:0004363">
    <property type="term" value="F:glutathione synthase activity"/>
    <property type="evidence" value="ECO:0007669"/>
    <property type="project" value="UniProtKB-UniRule"/>
</dbReference>
<feature type="binding site" evidence="16">
    <location>
        <position position="341"/>
    </location>
    <ligand>
        <name>ATP</name>
        <dbReference type="ChEBI" id="CHEBI:30616"/>
    </ligand>
</feature>
<dbReference type="InterPro" id="IPR016185">
    <property type="entry name" value="PreATP-grasp_dom_sf"/>
</dbReference>
<dbReference type="SUPFAM" id="SSF52440">
    <property type="entry name" value="PreATP-grasp domain"/>
    <property type="match status" value="1"/>
</dbReference>
<evidence type="ECO:0000256" key="14">
    <source>
        <dbReference type="ARBA" id="ARBA00059746"/>
    </source>
</evidence>
<feature type="binding site" evidence="17">
    <location>
        <position position="110"/>
    </location>
    <ligand>
        <name>Mg(2+)</name>
        <dbReference type="ChEBI" id="CHEBI:18420"/>
    </ligand>
</feature>
<reference evidence="19" key="1">
    <citation type="submission" date="2020-11" db="EMBL/GenBank/DDBJ databases">
        <authorList>
            <person name="Tran Van P."/>
        </authorList>
    </citation>
    <scope>NUCLEOTIDE SEQUENCE</scope>
</reference>
<dbReference type="EMBL" id="LR899633">
    <property type="protein sequence ID" value="CAD7241272.1"/>
    <property type="molecule type" value="Genomic_DNA"/>
</dbReference>
<dbReference type="AlphaFoldDB" id="A0A7R9A0D6"/>
<feature type="binding site" evidence="16">
    <location>
        <position position="391"/>
    </location>
    <ligand>
        <name>ATP</name>
        <dbReference type="ChEBI" id="CHEBI:30616"/>
    </ligand>
</feature>
<evidence type="ECO:0000256" key="5">
    <source>
        <dbReference type="ARBA" id="ARBA00020821"/>
    </source>
</evidence>
<evidence type="ECO:0000256" key="6">
    <source>
        <dbReference type="ARBA" id="ARBA00022598"/>
    </source>
</evidence>
<feature type="binding site" evidence="16">
    <location>
        <begin position="330"/>
        <end position="339"/>
    </location>
    <ligand>
        <name>ATP</name>
        <dbReference type="ChEBI" id="CHEBI:30616"/>
    </ligand>
</feature>
<feature type="binding site" evidence="17">
    <location>
        <position position="108"/>
    </location>
    <ligand>
        <name>Mg(2+)</name>
        <dbReference type="ChEBI" id="CHEBI:18420"/>
    </ligand>
</feature>
<evidence type="ECO:0000256" key="12">
    <source>
        <dbReference type="ARBA" id="ARBA00048871"/>
    </source>
</evidence>
<dbReference type="OrthoDB" id="2020073at2759"/>
<keyword evidence="7 15" id="KW-0317">Glutathione biosynthesis</keyword>
<dbReference type="FunFam" id="3.30.1490.50:FF:000001">
    <property type="entry name" value="Glutathione synthetase"/>
    <property type="match status" value="1"/>
</dbReference>
<dbReference type="InterPro" id="IPR014042">
    <property type="entry name" value="Glutathione_synthase_a-hlx"/>
</dbReference>
<evidence type="ECO:0000256" key="9">
    <source>
        <dbReference type="ARBA" id="ARBA00022741"/>
    </source>
</evidence>
<dbReference type="InterPro" id="IPR014049">
    <property type="entry name" value="Glutathione_synthase_N_euk"/>
</dbReference>
<comment type="catalytic activity">
    <reaction evidence="13">
        <text>gamma-L-glutamyl-(2S)-2-aminobutanoate + glycine + ATP = ophthalmate + ADP + phosphate + H(+)</text>
        <dbReference type="Rhea" id="RHEA:72075"/>
        <dbReference type="ChEBI" id="CHEBI:15378"/>
        <dbReference type="ChEBI" id="CHEBI:30616"/>
        <dbReference type="ChEBI" id="CHEBI:43474"/>
        <dbReference type="ChEBI" id="CHEBI:57305"/>
        <dbReference type="ChEBI" id="CHEBI:189406"/>
        <dbReference type="ChEBI" id="CHEBI:189750"/>
        <dbReference type="ChEBI" id="CHEBI:456216"/>
    </reaction>
    <physiologicalReaction direction="left-to-right" evidence="13">
        <dbReference type="Rhea" id="RHEA:72076"/>
    </physiologicalReaction>
</comment>
<evidence type="ECO:0000256" key="3">
    <source>
        <dbReference type="ARBA" id="ARBA00011738"/>
    </source>
</evidence>
<evidence type="ECO:0000256" key="10">
    <source>
        <dbReference type="ARBA" id="ARBA00022840"/>
    </source>
</evidence>
<feature type="binding site" evidence="16">
    <location>
        <position position="92"/>
    </location>
    <ligand>
        <name>substrate</name>
    </ligand>
</feature>
<dbReference type="InterPro" id="IPR005615">
    <property type="entry name" value="Glutathione_synthase"/>
</dbReference>
<gene>
    <name evidence="19" type="ORF">DSTB1V02_LOCUS1272</name>
</gene>
<dbReference type="Gene3D" id="1.10.1080.10">
    <property type="entry name" value="Glutathione Synthetase, Chain A, domain 3"/>
    <property type="match status" value="1"/>
</dbReference>
<dbReference type="PIRSF" id="PIRSF001558">
    <property type="entry name" value="GSHase"/>
    <property type="match status" value="1"/>
</dbReference>
<dbReference type="EC" id="6.3.2.3" evidence="4 15"/>
<accession>A0A7R9A0D6</accession>
<feature type="binding site" evidence="16">
    <location>
        <position position="424"/>
    </location>
    <ligand>
        <name>ATP</name>
        <dbReference type="ChEBI" id="CHEBI:30616"/>
    </ligand>
</feature>
<evidence type="ECO:0000256" key="11">
    <source>
        <dbReference type="ARBA" id="ARBA00022842"/>
    </source>
</evidence>
<comment type="subunit">
    <text evidence="3">Homodimer.</text>
</comment>
<evidence type="ECO:0000256" key="2">
    <source>
        <dbReference type="ARBA" id="ARBA00010385"/>
    </source>
</evidence>
<evidence type="ECO:0000256" key="4">
    <source>
        <dbReference type="ARBA" id="ARBA00012214"/>
    </source>
</evidence>
<comment type="pathway">
    <text evidence="1 15">Sulfur metabolism; glutathione biosynthesis; glutathione from L-cysteine and L-glutamate: step 2/2.</text>
</comment>
<comment type="function">
    <text evidence="14">Catalyzes the production of glutathione from gamma-glutamylcysteine and glycine in an ATP-dependent manner. Glutathione (gamma-glutamylcysteinylglycine, GSH) is the most abundant intracellular thiol in living aerobic cells and is required for numerous processes including the protection of cells against oxidative damage, amino acid transport, the detoxification of foreign compounds, the maintenance of protein sulfhydryl groups in a reduced state and acts as a cofactor for a number of enzymes. Participates in ophthalmate biosynthesis in hepatocytes.</text>
</comment>
<keyword evidence="6 15" id="KW-0436">Ligase</keyword>
<feature type="binding site" evidence="16">
    <location>
        <position position="418"/>
    </location>
    <ligand>
        <name>ATP</name>
        <dbReference type="ChEBI" id="CHEBI:30616"/>
    </ligand>
</feature>
<evidence type="ECO:0000256" key="8">
    <source>
        <dbReference type="ARBA" id="ARBA00022723"/>
    </source>
</evidence>
<keyword evidence="8 15" id="KW-0479">Metal-binding</keyword>
<dbReference type="Proteomes" id="UP000677054">
    <property type="component" value="Unassembled WGS sequence"/>
</dbReference>
<dbReference type="Gene3D" id="3.30.1490.80">
    <property type="match status" value="1"/>
</dbReference>
<evidence type="ECO:0000256" key="1">
    <source>
        <dbReference type="ARBA" id="ARBA00004965"/>
    </source>
</evidence>
<dbReference type="InterPro" id="IPR037013">
    <property type="entry name" value="GSH-S_sub-bd_sf"/>
</dbReference>
<keyword evidence="9 15" id="KW-0547">Nucleotide-binding</keyword>